<feature type="compositionally biased region" description="Basic and acidic residues" evidence="1">
    <location>
        <begin position="97"/>
        <end position="114"/>
    </location>
</feature>
<evidence type="ECO:0000256" key="1">
    <source>
        <dbReference type="SAM" id="MobiDB-lite"/>
    </source>
</evidence>
<dbReference type="OMA" id="MHLQLYA"/>
<dbReference type="OrthoDB" id="332012at2759"/>
<reference evidence="2" key="2">
    <citation type="submission" date="2011-03" db="EMBL/GenBank/DDBJ databases">
        <title>Comparative genomics and transcriptomics of Neospora caninum and Toxoplasma gondii.</title>
        <authorList>
            <person name="Reid A.J."/>
            <person name="Sohal A."/>
            <person name="Harris D."/>
            <person name="Quail M."/>
            <person name="Sanders M."/>
            <person name="Berriman M."/>
            <person name="Wastling J.M."/>
            <person name="Pain A."/>
        </authorList>
    </citation>
    <scope>NUCLEOTIDE SEQUENCE</scope>
    <source>
        <strain evidence="2">Liverpool</strain>
    </source>
</reference>
<dbReference type="GeneID" id="13441416"/>
<proteinExistence type="predicted"/>
<dbReference type="VEuPathDB" id="ToxoDB:NCLIV_008590"/>
<dbReference type="InParanoid" id="F0V9G5"/>
<dbReference type="AlphaFoldDB" id="F0V9G5"/>
<evidence type="ECO:0000313" key="4">
    <source>
        <dbReference type="Proteomes" id="UP000007494"/>
    </source>
</evidence>
<accession>F0V9G5</accession>
<dbReference type="RefSeq" id="XP_003880424.1">
    <property type="nucleotide sequence ID" value="XM_003880375.1"/>
</dbReference>
<dbReference type="EMBL" id="FR823383">
    <property type="protein sequence ID" value="CBZ50390.1"/>
    <property type="molecule type" value="Genomic_DNA"/>
</dbReference>
<keyword evidence="4" id="KW-1185">Reference proteome</keyword>
<protein>
    <submittedName>
        <fullName evidence="2">Uncharacterized protein</fullName>
    </submittedName>
</protein>
<reference evidence="4" key="3">
    <citation type="journal article" date="2012" name="PLoS Pathog.">
        <title>Comparative genomics of the apicomplexan parasites Toxoplasma gondii and Neospora caninum: Coccidia differing in host range and transmission strategy.</title>
        <authorList>
            <person name="Reid A.J."/>
            <person name="Vermont S.J."/>
            <person name="Cotton J.A."/>
            <person name="Harris D."/>
            <person name="Hill-Cawthorne G.A."/>
            <person name="Konen-Waisman S."/>
            <person name="Latham S.M."/>
            <person name="Mourier T."/>
            <person name="Norton R."/>
            <person name="Quail M.A."/>
            <person name="Sanders M."/>
            <person name="Shanmugam D."/>
            <person name="Sohal A."/>
            <person name="Wasmuth J.D."/>
            <person name="Brunk B."/>
            <person name="Grigg M.E."/>
            <person name="Howard J.C."/>
            <person name="Parkinson J."/>
            <person name="Roos D.S."/>
            <person name="Trees A.J."/>
            <person name="Berriman M."/>
            <person name="Pain A."/>
            <person name="Wastling J.M."/>
        </authorList>
    </citation>
    <scope>NUCLEOTIDE SEQUENCE [LARGE SCALE GENOMIC DNA]</scope>
    <source>
        <strain evidence="4">Liverpool</strain>
    </source>
</reference>
<reference evidence="2" key="1">
    <citation type="submission" date="2011-02" db="EMBL/GenBank/DDBJ databases">
        <authorList>
            <person name="Aslett M."/>
        </authorList>
    </citation>
    <scope>NUCLEOTIDE SEQUENCE</scope>
    <source>
        <strain evidence="2">Liverpool</strain>
    </source>
</reference>
<dbReference type="eggNOG" id="ENOG502R0BY">
    <property type="taxonomic scope" value="Eukaryota"/>
</dbReference>
<organism evidence="2 4">
    <name type="scientific">Neospora caninum (strain Liverpool)</name>
    <dbReference type="NCBI Taxonomy" id="572307"/>
    <lineage>
        <taxon>Eukaryota</taxon>
        <taxon>Sar</taxon>
        <taxon>Alveolata</taxon>
        <taxon>Apicomplexa</taxon>
        <taxon>Conoidasida</taxon>
        <taxon>Coccidia</taxon>
        <taxon>Eucoccidiorida</taxon>
        <taxon>Eimeriorina</taxon>
        <taxon>Sarcocystidae</taxon>
        <taxon>Neospora</taxon>
    </lineage>
</organism>
<evidence type="ECO:0000313" key="2">
    <source>
        <dbReference type="EMBL" id="CBZ50390.1"/>
    </source>
</evidence>
<gene>
    <name evidence="3" type="ORF">BN1204_008590</name>
    <name evidence="2" type="ORF">NCLIV_008590</name>
</gene>
<name>F0V9G5_NEOCL</name>
<reference evidence="3" key="4">
    <citation type="journal article" date="2015" name="PLoS ONE">
        <title>Comprehensive Evaluation of Toxoplasma gondii VEG and Neospora caninum LIV Genomes with Tachyzoite Stage Transcriptome and Proteome Defines Novel Transcript Features.</title>
        <authorList>
            <person name="Ramaprasad A."/>
            <person name="Mourier T."/>
            <person name="Naeem R."/>
            <person name="Malas T.B."/>
            <person name="Moussa E."/>
            <person name="Panigrahi A."/>
            <person name="Vermont S.J."/>
            <person name="Otto T.D."/>
            <person name="Wastling J."/>
            <person name="Pain A."/>
        </authorList>
    </citation>
    <scope>NUCLEOTIDE SEQUENCE</scope>
    <source>
        <strain evidence="3">Liverpool</strain>
    </source>
</reference>
<evidence type="ECO:0000313" key="3">
    <source>
        <dbReference type="EMBL" id="CEL64998.1"/>
    </source>
</evidence>
<dbReference type="Proteomes" id="UP000007494">
    <property type="component" value="Chromosome III"/>
</dbReference>
<feature type="region of interest" description="Disordered" evidence="1">
    <location>
        <begin position="84"/>
        <end position="114"/>
    </location>
</feature>
<dbReference type="EMBL" id="LN714477">
    <property type="protein sequence ID" value="CEL64998.1"/>
    <property type="molecule type" value="Genomic_DNA"/>
</dbReference>
<sequence length="213" mass="24037">MMHLQLYALLNSPPPTCPHHPPLPPPLSSFCTTGSSRNVPHSLYGFALGDRGRRVDSDLCLGRRIETATEEHWSVMDKECSRTTEADAAHRQGKSLTVERRQKGECGVRGEEHEQTLQASPSRTCGASDQLFKFGCQQDPLFRMRYPEQGVKDICGRCASMRDGTAHGVYFKYAALDIDFDALLKFRLALKRHGLFAFYRDERNKLNLLHVEG</sequence>